<name>A0A2H3J8L6_WOLCO</name>
<gene>
    <name evidence="3" type="ORF">WOLCODRAFT_66591</name>
</gene>
<keyword evidence="1" id="KW-0677">Repeat</keyword>
<protein>
    <recommendedName>
        <fullName evidence="2">Nephrocystin 3-like N-terminal domain-containing protein</fullName>
    </recommendedName>
</protein>
<evidence type="ECO:0000313" key="3">
    <source>
        <dbReference type="EMBL" id="PCH38560.1"/>
    </source>
</evidence>
<evidence type="ECO:0000256" key="1">
    <source>
        <dbReference type="ARBA" id="ARBA00022737"/>
    </source>
</evidence>
<sequence length="203" mass="22795">MTDIFISESKTVLDMLSHKDQAEYGSPINVAKSGYLPGTRVEVLQTLEDWATDEGQQASIFILSSAAGTGKSTIAHELTRRLDKKGRLGASFFFVRGDADLSCISYVFPTIAHQLARFQPYMRSNIIDACRNPSFRTQDHDIEHQLDHGIINPLASVSEHPYPVVVIVDALDEFTDPELERIHRMLYLLANRMRSLAYKAPTI</sequence>
<dbReference type="OMA" id="ECEAERY"/>
<dbReference type="Pfam" id="PF24883">
    <property type="entry name" value="NPHP3_N"/>
    <property type="match status" value="1"/>
</dbReference>
<dbReference type="AlphaFoldDB" id="A0A2H3J8L6"/>
<organism evidence="3 4">
    <name type="scientific">Wolfiporia cocos (strain MD-104)</name>
    <name type="common">Brown rot fungus</name>
    <dbReference type="NCBI Taxonomy" id="742152"/>
    <lineage>
        <taxon>Eukaryota</taxon>
        <taxon>Fungi</taxon>
        <taxon>Dikarya</taxon>
        <taxon>Basidiomycota</taxon>
        <taxon>Agaricomycotina</taxon>
        <taxon>Agaricomycetes</taxon>
        <taxon>Polyporales</taxon>
        <taxon>Phaeolaceae</taxon>
        <taxon>Wolfiporia</taxon>
    </lineage>
</organism>
<proteinExistence type="predicted"/>
<dbReference type="Gene3D" id="3.40.50.300">
    <property type="entry name" value="P-loop containing nucleotide triphosphate hydrolases"/>
    <property type="match status" value="1"/>
</dbReference>
<dbReference type="EMBL" id="KB467942">
    <property type="protein sequence ID" value="PCH38560.1"/>
    <property type="molecule type" value="Genomic_DNA"/>
</dbReference>
<dbReference type="InterPro" id="IPR056884">
    <property type="entry name" value="NPHP3-like_N"/>
</dbReference>
<dbReference type="STRING" id="742152.A0A2H3J8L6"/>
<dbReference type="Proteomes" id="UP000218811">
    <property type="component" value="Unassembled WGS sequence"/>
</dbReference>
<feature type="domain" description="Nephrocystin 3-like N-terminal" evidence="2">
    <location>
        <begin position="46"/>
        <end position="187"/>
    </location>
</feature>
<dbReference type="OrthoDB" id="4760524at2759"/>
<keyword evidence="4" id="KW-1185">Reference proteome</keyword>
<evidence type="ECO:0000313" key="4">
    <source>
        <dbReference type="Proteomes" id="UP000218811"/>
    </source>
</evidence>
<dbReference type="SUPFAM" id="SSF52540">
    <property type="entry name" value="P-loop containing nucleoside triphosphate hydrolases"/>
    <property type="match status" value="1"/>
</dbReference>
<evidence type="ECO:0000259" key="2">
    <source>
        <dbReference type="Pfam" id="PF24883"/>
    </source>
</evidence>
<reference evidence="3 4" key="1">
    <citation type="journal article" date="2012" name="Science">
        <title>The Paleozoic origin of enzymatic lignin decomposition reconstructed from 31 fungal genomes.</title>
        <authorList>
            <person name="Floudas D."/>
            <person name="Binder M."/>
            <person name="Riley R."/>
            <person name="Barry K."/>
            <person name="Blanchette R.A."/>
            <person name="Henrissat B."/>
            <person name="Martinez A.T."/>
            <person name="Otillar R."/>
            <person name="Spatafora J.W."/>
            <person name="Yadav J.S."/>
            <person name="Aerts A."/>
            <person name="Benoit I."/>
            <person name="Boyd A."/>
            <person name="Carlson A."/>
            <person name="Copeland A."/>
            <person name="Coutinho P.M."/>
            <person name="de Vries R.P."/>
            <person name="Ferreira P."/>
            <person name="Findley K."/>
            <person name="Foster B."/>
            <person name="Gaskell J."/>
            <person name="Glotzer D."/>
            <person name="Gorecki P."/>
            <person name="Heitman J."/>
            <person name="Hesse C."/>
            <person name="Hori C."/>
            <person name="Igarashi K."/>
            <person name="Jurgens J.A."/>
            <person name="Kallen N."/>
            <person name="Kersten P."/>
            <person name="Kohler A."/>
            <person name="Kuees U."/>
            <person name="Kumar T.K.A."/>
            <person name="Kuo A."/>
            <person name="LaButti K."/>
            <person name="Larrondo L.F."/>
            <person name="Lindquist E."/>
            <person name="Ling A."/>
            <person name="Lombard V."/>
            <person name="Lucas S."/>
            <person name="Lundell T."/>
            <person name="Martin R."/>
            <person name="McLaughlin D.J."/>
            <person name="Morgenstern I."/>
            <person name="Morin E."/>
            <person name="Murat C."/>
            <person name="Nagy L.G."/>
            <person name="Nolan M."/>
            <person name="Ohm R.A."/>
            <person name="Patyshakuliyeva A."/>
            <person name="Rokas A."/>
            <person name="Ruiz-Duenas F.J."/>
            <person name="Sabat G."/>
            <person name="Salamov A."/>
            <person name="Samejima M."/>
            <person name="Schmutz J."/>
            <person name="Slot J.C."/>
            <person name="St John F."/>
            <person name="Stenlid J."/>
            <person name="Sun H."/>
            <person name="Sun S."/>
            <person name="Syed K."/>
            <person name="Tsang A."/>
            <person name="Wiebenga A."/>
            <person name="Young D."/>
            <person name="Pisabarro A."/>
            <person name="Eastwood D.C."/>
            <person name="Martin F."/>
            <person name="Cullen D."/>
            <person name="Grigoriev I.V."/>
            <person name="Hibbett D.S."/>
        </authorList>
    </citation>
    <scope>NUCLEOTIDE SEQUENCE [LARGE SCALE GENOMIC DNA]</scope>
    <source>
        <strain evidence="3 4">MD-104</strain>
    </source>
</reference>
<dbReference type="InterPro" id="IPR027417">
    <property type="entry name" value="P-loop_NTPase"/>
</dbReference>
<accession>A0A2H3J8L6</accession>